<evidence type="ECO:0000256" key="2">
    <source>
        <dbReference type="ARBA" id="ARBA00022448"/>
    </source>
</evidence>
<dbReference type="eggNOG" id="COG1174">
    <property type="taxonomic scope" value="Bacteria"/>
</dbReference>
<dbReference type="InterPro" id="IPR051204">
    <property type="entry name" value="ABC_transp_perm/SBD"/>
</dbReference>
<dbReference type="EMBL" id="AP009152">
    <property type="protein sequence ID" value="BAG28382.1"/>
    <property type="molecule type" value="Genomic_DNA"/>
</dbReference>
<dbReference type="RefSeq" id="WP_012397109.1">
    <property type="nucleotide sequence ID" value="NC_010617.1"/>
</dbReference>
<dbReference type="OrthoDB" id="5244012at2"/>
<dbReference type="InterPro" id="IPR000515">
    <property type="entry name" value="MetI-like"/>
</dbReference>
<feature type="transmembrane region" description="Helical" evidence="6">
    <location>
        <begin position="74"/>
        <end position="101"/>
    </location>
</feature>
<evidence type="ECO:0000256" key="6">
    <source>
        <dbReference type="RuleBase" id="RU363032"/>
    </source>
</evidence>
<dbReference type="InterPro" id="IPR035906">
    <property type="entry name" value="MetI-like_sf"/>
</dbReference>
<feature type="transmembrane region" description="Helical" evidence="6">
    <location>
        <begin position="31"/>
        <end position="53"/>
    </location>
</feature>
<feature type="transmembrane region" description="Helical" evidence="6">
    <location>
        <begin position="189"/>
        <end position="209"/>
    </location>
</feature>
<keyword evidence="9" id="KW-1185">Reference proteome</keyword>
<dbReference type="STRING" id="378753.KRH_00350"/>
<keyword evidence="2 6" id="KW-0813">Transport</keyword>
<comment type="subcellular location">
    <subcellularLocation>
        <location evidence="6">Cell membrane</location>
        <topology evidence="6">Multi-pass membrane protein</topology>
    </subcellularLocation>
    <subcellularLocation>
        <location evidence="1">Membrane</location>
        <topology evidence="1">Multi-pass membrane protein</topology>
    </subcellularLocation>
</comment>
<evidence type="ECO:0000256" key="3">
    <source>
        <dbReference type="ARBA" id="ARBA00022692"/>
    </source>
</evidence>
<dbReference type="Proteomes" id="UP000008838">
    <property type="component" value="Chromosome"/>
</dbReference>
<dbReference type="Gene3D" id="1.10.3720.10">
    <property type="entry name" value="MetI-like"/>
    <property type="match status" value="1"/>
</dbReference>
<protein>
    <submittedName>
        <fullName evidence="8">Putative ABC transporter permease protein</fullName>
    </submittedName>
</protein>
<dbReference type="HOGENOM" id="CLU_046113_7_1_11"/>
<dbReference type="GO" id="GO:0031460">
    <property type="term" value="P:glycine betaine transport"/>
    <property type="evidence" value="ECO:0007669"/>
    <property type="project" value="TreeGrafter"/>
</dbReference>
<evidence type="ECO:0000313" key="8">
    <source>
        <dbReference type="EMBL" id="BAG28382.1"/>
    </source>
</evidence>
<evidence type="ECO:0000259" key="7">
    <source>
        <dbReference type="PROSITE" id="PS50928"/>
    </source>
</evidence>
<dbReference type="AlphaFoldDB" id="B2GIZ1"/>
<organism evidence="8 9">
    <name type="scientific">Kocuria rhizophila (strain ATCC 9341 / DSM 348 / NBRC 103217 / DC2201)</name>
    <dbReference type="NCBI Taxonomy" id="378753"/>
    <lineage>
        <taxon>Bacteria</taxon>
        <taxon>Bacillati</taxon>
        <taxon>Actinomycetota</taxon>
        <taxon>Actinomycetes</taxon>
        <taxon>Micrococcales</taxon>
        <taxon>Micrococcaceae</taxon>
        <taxon>Kocuria</taxon>
    </lineage>
</organism>
<dbReference type="CDD" id="cd06261">
    <property type="entry name" value="TM_PBP2"/>
    <property type="match status" value="1"/>
</dbReference>
<sequence>MSLFTEAAQFLTDPANWTGATGIPQRLLEHAGYSALTMAIALVIAVPLGLWVGHTGRGGGAVVGLAGALRSLPTLGLLTLFTLLMGLGLMPPILALVLLAVPPILSGTYSGIAAVSPSLVDAARAMGMTESQTLFRVEVPVALPVILGGIRNAALQVLATVTIVAYINLGGLGRYLIDGLAVRDYSRMLASVVLVAVLALAADAVLALTQRLVTSPGLRLTGDRP</sequence>
<dbReference type="SUPFAM" id="SSF161098">
    <property type="entry name" value="MetI-like"/>
    <property type="match status" value="1"/>
</dbReference>
<proteinExistence type="inferred from homology"/>
<dbReference type="PANTHER" id="PTHR30177">
    <property type="entry name" value="GLYCINE BETAINE/L-PROLINE TRANSPORT SYSTEM PERMEASE PROTEIN PROW"/>
    <property type="match status" value="1"/>
</dbReference>
<dbReference type="KEGG" id="krh:KRH_00350"/>
<evidence type="ECO:0000313" key="9">
    <source>
        <dbReference type="Proteomes" id="UP000008838"/>
    </source>
</evidence>
<feature type="domain" description="ABC transmembrane type-1" evidence="7">
    <location>
        <begin position="27"/>
        <end position="206"/>
    </location>
</feature>
<accession>B2GIZ1</accession>
<reference evidence="8 9" key="1">
    <citation type="journal article" date="2008" name="J. Bacteriol.">
        <title>Complete genome sequence of the soil actinomycete Kocuria rhizophila.</title>
        <authorList>
            <person name="Takarada H."/>
            <person name="Sekine M."/>
            <person name="Kosugi H."/>
            <person name="Matsuo Y."/>
            <person name="Fujisawa T."/>
            <person name="Omata S."/>
            <person name="Kishi E."/>
            <person name="Shimizu A."/>
            <person name="Tsukatani N."/>
            <person name="Tanikawa S."/>
            <person name="Fujita N."/>
            <person name="Harayama S."/>
        </authorList>
    </citation>
    <scope>NUCLEOTIDE SEQUENCE [LARGE SCALE GENOMIC DNA]</scope>
    <source>
        <strain evidence="9">ATCC 9341 / DSM 348 / NBRC 103217 / DC2201</strain>
    </source>
</reference>
<evidence type="ECO:0000256" key="1">
    <source>
        <dbReference type="ARBA" id="ARBA00004141"/>
    </source>
</evidence>
<name>B2GIZ1_KOCRD</name>
<dbReference type="Pfam" id="PF00528">
    <property type="entry name" value="BPD_transp_1"/>
    <property type="match status" value="1"/>
</dbReference>
<evidence type="ECO:0000256" key="5">
    <source>
        <dbReference type="ARBA" id="ARBA00023136"/>
    </source>
</evidence>
<comment type="similarity">
    <text evidence="6">Belongs to the binding-protein-dependent transport system permease family.</text>
</comment>
<keyword evidence="3 6" id="KW-0812">Transmembrane</keyword>
<gene>
    <name evidence="8" type="ordered locus">KRH_00350</name>
</gene>
<dbReference type="PROSITE" id="PS50928">
    <property type="entry name" value="ABC_TM1"/>
    <property type="match status" value="1"/>
</dbReference>
<dbReference type="GO" id="GO:0005886">
    <property type="term" value="C:plasma membrane"/>
    <property type="evidence" value="ECO:0007669"/>
    <property type="project" value="UniProtKB-SubCell"/>
</dbReference>
<dbReference type="GO" id="GO:0055085">
    <property type="term" value="P:transmembrane transport"/>
    <property type="evidence" value="ECO:0007669"/>
    <property type="project" value="InterPro"/>
</dbReference>
<keyword evidence="4 6" id="KW-1133">Transmembrane helix</keyword>
<keyword evidence="5 6" id="KW-0472">Membrane</keyword>
<evidence type="ECO:0000256" key="4">
    <source>
        <dbReference type="ARBA" id="ARBA00022989"/>
    </source>
</evidence>
<dbReference type="PANTHER" id="PTHR30177:SF33">
    <property type="entry name" value="POSSIBLE OSMOPROTECTANT (GLYCINE BETAINE_CARNITINE_CHOLINE_L-PROLINE) TRANSPORT INTEGRAL MEMBRANE PROTEIN ABC TRANSPORTER PROZ"/>
    <property type="match status" value="1"/>
</dbReference>
<feature type="transmembrane region" description="Helical" evidence="6">
    <location>
        <begin position="153"/>
        <end position="177"/>
    </location>
</feature>